<keyword evidence="4" id="KW-1185">Reference proteome</keyword>
<feature type="region of interest" description="Disordered" evidence="1">
    <location>
        <begin position="582"/>
        <end position="634"/>
    </location>
</feature>
<dbReference type="InterPro" id="IPR007694">
    <property type="entry name" value="DNA_helicase_DnaB-like_C"/>
</dbReference>
<feature type="region of interest" description="Disordered" evidence="1">
    <location>
        <begin position="1"/>
        <end position="43"/>
    </location>
</feature>
<proteinExistence type="predicted"/>
<comment type="caution">
    <text evidence="3">The sequence shown here is derived from an EMBL/GenBank/DDBJ whole genome shotgun (WGS) entry which is preliminary data.</text>
</comment>
<evidence type="ECO:0000313" key="4">
    <source>
        <dbReference type="Proteomes" id="UP001376459"/>
    </source>
</evidence>
<dbReference type="Gene3D" id="3.40.50.300">
    <property type="entry name" value="P-loop containing nucleotide triphosphate hydrolases"/>
    <property type="match status" value="1"/>
</dbReference>
<feature type="compositionally biased region" description="Low complexity" evidence="1">
    <location>
        <begin position="22"/>
        <end position="43"/>
    </location>
</feature>
<organism evidence="3 4">
    <name type="scientific">Streptomyces machairae</name>
    <dbReference type="NCBI Taxonomy" id="3134109"/>
    <lineage>
        <taxon>Bacteria</taxon>
        <taxon>Bacillati</taxon>
        <taxon>Actinomycetota</taxon>
        <taxon>Actinomycetes</taxon>
        <taxon>Kitasatosporales</taxon>
        <taxon>Streptomycetaceae</taxon>
        <taxon>Streptomyces</taxon>
    </lineage>
</organism>
<dbReference type="SUPFAM" id="SSF52540">
    <property type="entry name" value="P-loop containing nucleoside triphosphate hydrolases"/>
    <property type="match status" value="1"/>
</dbReference>
<sequence length="956" mass="100880">MAKTASDDADRSHREDSKPEAADAPFTEPETTPTAPDAETPHAPALTGLATLHEARSKLRQMIDAAIEGQPTPLTRGPHHALLTTPAHATELGWGLAQATTHSFADARKKLGDLIQYGAEGHLQVLCRHKTPVAVLLPAAADGTPTPATPPAEPAPDTAAPAATAAPGSTTPPKSQQAAQNPLPTTTAAEAAEDLEPVPTTTPADAVSAPTAASEPQPEPALAAQDTPAPANTPPASPGTTPAPRTAPTGSPAAAPTPATPTPSTPTLQHPATPPTALPAPSSTPPEPGPPTPTRTTPGTGGHESAIPASGPPAITAPRTPRRLAVLAQALDTVLPATAPAGETTTATPQMGLPTGIRALDDVLGGLQPGRFYLVAAAPGAGSSLIATAAARTSALDQHRPVLYAASGLTRADVAARIIAAHLPVDYSRLRAGRLTPTEQDDAAALHHHLAQAPLYIDDGTDLTTEAIAESVPDLPGLALVVVDRLQTAEDPRLPLSGPTQITDAAQALVHLARTHQLPVLAAVDTDDPHLIAALSLDITLTLTRDTDQIRATITERDLGPQATLTLHADLAHARITDPLNLYATPEPQHPAPAPQVPTSPHHAAPTPTPAAQATPQPSPRRPAPPPPGGGYANRDYSYFTGMITRAVDDALHDCDGDITAATEALVKKAVPNAMALFEATRVGGNYEHTVYPETLEFLRKKTKDGADEIWEGRHNWTNTHLMEALQNGTHPPLTVSALDTNASFLSAFKTHLPIGALIHDPNGGFDPKRSGIYHLPARPTWHHTDLPDPIGNRREDGPVLLDDATIRLLIRCARLGLCEAPHVTECWTSGTSEGLLEKFRRVLTEARTKAIQTEDTVTIEYIKAMYSKFTSTIGESSVNRDIRLPDWMHIIRSQAFANLWYKSHRAHTNGLTVVRVRGTDELHVAGDWRTVFTEGRLTTQMKQKDQYPLPRKSAR</sequence>
<reference evidence="3 4" key="1">
    <citation type="submission" date="2024-03" db="EMBL/GenBank/DDBJ databases">
        <title>Novel Streptomyces species of biotechnological and ecological value are a feature of Machair soil.</title>
        <authorList>
            <person name="Prole J.R."/>
            <person name="Goodfellow M."/>
            <person name="Allenby N."/>
            <person name="Ward A.C."/>
        </authorList>
    </citation>
    <scope>NUCLEOTIDE SEQUENCE [LARGE SCALE GENOMIC DNA]</scope>
    <source>
        <strain evidence="3 4">MS1.AVA.1</strain>
    </source>
</reference>
<name>A0ABU8UVU7_9ACTN</name>
<feature type="compositionally biased region" description="Basic and acidic residues" evidence="1">
    <location>
        <begin position="1"/>
        <end position="21"/>
    </location>
</feature>
<feature type="compositionally biased region" description="Low complexity" evidence="1">
    <location>
        <begin position="155"/>
        <end position="173"/>
    </location>
</feature>
<feature type="compositionally biased region" description="Low complexity" evidence="1">
    <location>
        <begin position="238"/>
        <end position="257"/>
    </location>
</feature>
<protein>
    <submittedName>
        <fullName evidence="3">DnaB-like helicase C-terminal domain-containing protein</fullName>
    </submittedName>
</protein>
<feature type="compositionally biased region" description="Pro residues" evidence="1">
    <location>
        <begin position="272"/>
        <end position="293"/>
    </location>
</feature>
<feature type="region of interest" description="Disordered" evidence="1">
    <location>
        <begin position="141"/>
        <end position="317"/>
    </location>
</feature>
<dbReference type="PANTHER" id="PTHR30153:SF2">
    <property type="entry name" value="REPLICATIVE DNA HELICASE"/>
    <property type="match status" value="1"/>
</dbReference>
<evidence type="ECO:0000256" key="1">
    <source>
        <dbReference type="SAM" id="MobiDB-lite"/>
    </source>
</evidence>
<evidence type="ECO:0000259" key="2">
    <source>
        <dbReference type="PROSITE" id="PS51199"/>
    </source>
</evidence>
<evidence type="ECO:0000313" key="3">
    <source>
        <dbReference type="EMBL" id="MEJ8673024.1"/>
    </source>
</evidence>
<dbReference type="Proteomes" id="UP001376459">
    <property type="component" value="Unassembled WGS sequence"/>
</dbReference>
<feature type="compositionally biased region" description="Pro residues" evidence="1">
    <location>
        <begin position="588"/>
        <end position="598"/>
    </location>
</feature>
<feature type="domain" description="SF4 helicase" evidence="2">
    <location>
        <begin position="346"/>
        <end position="548"/>
    </location>
</feature>
<feature type="compositionally biased region" description="Low complexity" evidence="1">
    <location>
        <begin position="599"/>
        <end position="616"/>
    </location>
</feature>
<dbReference type="EMBL" id="JBBKAK010000002">
    <property type="protein sequence ID" value="MEJ8673024.1"/>
    <property type="molecule type" value="Genomic_DNA"/>
</dbReference>
<dbReference type="Pfam" id="PF03796">
    <property type="entry name" value="DnaB_C"/>
    <property type="match status" value="1"/>
</dbReference>
<dbReference type="PANTHER" id="PTHR30153">
    <property type="entry name" value="REPLICATIVE DNA HELICASE DNAB"/>
    <property type="match status" value="1"/>
</dbReference>
<gene>
    <name evidence="3" type="ORF">WKI71_45440</name>
</gene>
<feature type="compositionally biased region" description="Pro residues" evidence="1">
    <location>
        <begin position="617"/>
        <end position="629"/>
    </location>
</feature>
<dbReference type="InterPro" id="IPR027417">
    <property type="entry name" value="P-loop_NTPase"/>
</dbReference>
<accession>A0ABU8UVU7</accession>
<dbReference type="PROSITE" id="PS51199">
    <property type="entry name" value="SF4_HELICASE"/>
    <property type="match status" value="1"/>
</dbReference>